<dbReference type="RefSeq" id="WP_146527405.1">
    <property type="nucleotide sequence ID" value="NZ_SJPV01000005.1"/>
</dbReference>
<dbReference type="PANTHER" id="PTHR10579:SF43">
    <property type="entry name" value="ZINC FINGER (C3HC4-TYPE RING FINGER) FAMILY PROTEIN"/>
    <property type="match status" value="1"/>
</dbReference>
<dbReference type="SMART" id="SM00327">
    <property type="entry name" value="VWA"/>
    <property type="match status" value="1"/>
</dbReference>
<proteinExistence type="predicted"/>
<gene>
    <name evidence="2" type="ORF">Poly41_32780</name>
</gene>
<dbReference type="Pfam" id="PF00092">
    <property type="entry name" value="VWA"/>
    <property type="match status" value="1"/>
</dbReference>
<dbReference type="Proteomes" id="UP000319143">
    <property type="component" value="Unassembled WGS sequence"/>
</dbReference>
<dbReference type="InterPro" id="IPR036465">
    <property type="entry name" value="vWFA_dom_sf"/>
</dbReference>
<evidence type="ECO:0000313" key="3">
    <source>
        <dbReference type="Proteomes" id="UP000319143"/>
    </source>
</evidence>
<dbReference type="InterPro" id="IPR002035">
    <property type="entry name" value="VWF_A"/>
</dbReference>
<feature type="domain" description="VWFA" evidence="1">
    <location>
        <begin position="177"/>
        <end position="355"/>
    </location>
</feature>
<dbReference type="OrthoDB" id="9805121at2"/>
<accession>A0A5C6DNB5</accession>
<dbReference type="AlphaFoldDB" id="A0A5C6DNB5"/>
<sequence length="543" mass="59087">MESRHRQLGFSLAMLMLIGCGQEAARTSVESARSLAMDAGRPLESVGAVLDQEVMDLPPDIESDPRGDRYDLIVENPFLVATEHPLSTFSIDVDTASYSKVRQFLTQYHQLPRPDAVRIEELVNYFPYDYAPPTDDQSDPFAVHLAATDCPWNDQHRLLRVAMKGREVPQQERPACNLVLLVDTSGSMKAANKLPLLKRGLQLLVPQLSGKDRIAIVAYAGSAGLVLDSTPANQTATLMSALDRLQSGGSTNGGQGLQLAYQVARDHFVAGGTNRVMLCTDGDFNVGASGTDELVRMIKDASRGGIDLTVLGFGMGNFNDAMLEQVSGHGNGNYAFIDSDNEAKKVLVDQVAGTLVTIAKDVKIQVEFNPNVVSAYRLIGYENRMLEAQDFNDDKKDAGEIGAGHSVTAIYEVIPEGLPSSPGVPAIDPLKYQQPRDTSHAADSGEMLTLKVRYKLPEETESRLMNNVFIDDGGTFASADREFKFAAAVAAFGMLLRDSEFRGSWTYDHVAQIAQTAIGSDEDGLRRELVELVETARRLALAL</sequence>
<dbReference type="PROSITE" id="PS51257">
    <property type="entry name" value="PROKAR_LIPOPROTEIN"/>
    <property type="match status" value="1"/>
</dbReference>
<dbReference type="CDD" id="cd01465">
    <property type="entry name" value="vWA_subgroup"/>
    <property type="match status" value="1"/>
</dbReference>
<evidence type="ECO:0000313" key="2">
    <source>
        <dbReference type="EMBL" id="TWU37151.1"/>
    </source>
</evidence>
<dbReference type="PROSITE" id="PS50234">
    <property type="entry name" value="VWFA"/>
    <property type="match status" value="1"/>
</dbReference>
<dbReference type="PANTHER" id="PTHR10579">
    <property type="entry name" value="CALCIUM-ACTIVATED CHLORIDE CHANNEL REGULATOR"/>
    <property type="match status" value="1"/>
</dbReference>
<dbReference type="EMBL" id="SJPV01000005">
    <property type="protein sequence ID" value="TWU37151.1"/>
    <property type="molecule type" value="Genomic_DNA"/>
</dbReference>
<dbReference type="InterPro" id="IPR051266">
    <property type="entry name" value="CLCR"/>
</dbReference>
<organism evidence="2 3">
    <name type="scientific">Novipirellula artificiosorum</name>
    <dbReference type="NCBI Taxonomy" id="2528016"/>
    <lineage>
        <taxon>Bacteria</taxon>
        <taxon>Pseudomonadati</taxon>
        <taxon>Planctomycetota</taxon>
        <taxon>Planctomycetia</taxon>
        <taxon>Pirellulales</taxon>
        <taxon>Pirellulaceae</taxon>
        <taxon>Novipirellula</taxon>
    </lineage>
</organism>
<dbReference type="InterPro" id="IPR022156">
    <property type="entry name" value="Uncharacterised_YfbK_N"/>
</dbReference>
<comment type="caution">
    <text evidence="2">The sequence shown here is derived from an EMBL/GenBank/DDBJ whole genome shotgun (WGS) entry which is preliminary data.</text>
</comment>
<dbReference type="Pfam" id="PF12450">
    <property type="entry name" value="vWF_A"/>
    <property type="match status" value="1"/>
</dbReference>
<name>A0A5C6DNB5_9BACT</name>
<evidence type="ECO:0000259" key="1">
    <source>
        <dbReference type="PROSITE" id="PS50234"/>
    </source>
</evidence>
<dbReference type="SUPFAM" id="SSF53300">
    <property type="entry name" value="vWA-like"/>
    <property type="match status" value="1"/>
</dbReference>
<dbReference type="InterPro" id="IPR021908">
    <property type="entry name" value="YfbK_C"/>
</dbReference>
<protein>
    <submittedName>
        <fullName evidence="2">von Willebrand factor</fullName>
    </submittedName>
</protein>
<dbReference type="Gene3D" id="3.40.50.410">
    <property type="entry name" value="von Willebrand factor, type A domain"/>
    <property type="match status" value="1"/>
</dbReference>
<dbReference type="Pfam" id="PF12034">
    <property type="entry name" value="YfbK_C"/>
    <property type="match status" value="1"/>
</dbReference>
<keyword evidence="3" id="KW-1185">Reference proteome</keyword>
<reference evidence="2 3" key="1">
    <citation type="submission" date="2019-02" db="EMBL/GenBank/DDBJ databases">
        <title>Deep-cultivation of Planctomycetes and their phenomic and genomic characterization uncovers novel biology.</title>
        <authorList>
            <person name="Wiegand S."/>
            <person name="Jogler M."/>
            <person name="Boedeker C."/>
            <person name="Pinto D."/>
            <person name="Vollmers J."/>
            <person name="Rivas-Marin E."/>
            <person name="Kohn T."/>
            <person name="Peeters S.H."/>
            <person name="Heuer A."/>
            <person name="Rast P."/>
            <person name="Oberbeckmann S."/>
            <person name="Bunk B."/>
            <person name="Jeske O."/>
            <person name="Meyerdierks A."/>
            <person name="Storesund J.E."/>
            <person name="Kallscheuer N."/>
            <person name="Luecker S."/>
            <person name="Lage O.M."/>
            <person name="Pohl T."/>
            <person name="Merkel B.J."/>
            <person name="Hornburger P."/>
            <person name="Mueller R.-W."/>
            <person name="Bruemmer F."/>
            <person name="Labrenz M."/>
            <person name="Spormann A.M."/>
            <person name="Op Den Camp H."/>
            <person name="Overmann J."/>
            <person name="Amann R."/>
            <person name="Jetten M.S.M."/>
            <person name="Mascher T."/>
            <person name="Medema M.H."/>
            <person name="Devos D.P."/>
            <person name="Kaster A.-K."/>
            <person name="Ovreas L."/>
            <person name="Rohde M."/>
            <person name="Galperin M.Y."/>
            <person name="Jogler C."/>
        </authorList>
    </citation>
    <scope>NUCLEOTIDE SEQUENCE [LARGE SCALE GENOMIC DNA]</scope>
    <source>
        <strain evidence="2 3">Poly41</strain>
    </source>
</reference>